<name>A0A174A1L9_9ACTN</name>
<reference evidence="1 2" key="1">
    <citation type="submission" date="2015-09" db="EMBL/GenBank/DDBJ databases">
        <authorList>
            <consortium name="Pathogen Informatics"/>
        </authorList>
    </citation>
    <scope>NUCLEOTIDE SEQUENCE [LARGE SCALE GENOMIC DNA]</scope>
    <source>
        <strain evidence="1 2">2789STDY5608823</strain>
    </source>
</reference>
<gene>
    <name evidence="1" type="ORF">ERS852381_00710</name>
</gene>
<dbReference type="Pfam" id="PF08747">
    <property type="entry name" value="BrxB"/>
    <property type="match status" value="1"/>
</dbReference>
<protein>
    <submittedName>
        <fullName evidence="1">Domain of uncharacterized function (DUF1788)</fullName>
    </submittedName>
</protein>
<dbReference type="Proteomes" id="UP000095468">
    <property type="component" value="Unassembled WGS sequence"/>
</dbReference>
<dbReference type="EMBL" id="CYYP01000004">
    <property type="protein sequence ID" value="CUN81466.1"/>
    <property type="molecule type" value="Genomic_DNA"/>
</dbReference>
<dbReference type="InterPro" id="IPR014858">
    <property type="entry name" value="BrxB"/>
</dbReference>
<evidence type="ECO:0000313" key="1">
    <source>
        <dbReference type="EMBL" id="CUN81466.1"/>
    </source>
</evidence>
<dbReference type="AlphaFoldDB" id="A0A174A1L9"/>
<evidence type="ECO:0000313" key="2">
    <source>
        <dbReference type="Proteomes" id="UP000095468"/>
    </source>
</evidence>
<proteinExistence type="predicted"/>
<accession>A0A174A1L9</accession>
<sequence>MAPVKSAVDPVITPATDLTTNIGIHSRKSVVAAHVRSERVCQEFERRAQLLRECLCSEDFLANKGIGNEIGFHTFCYDPALEFEARALFDTLSRDAEADKLPCTLKVVNLYDAVLAILEKRRVLKAIPHQEERRGTQRVLEDVAKFASPEKVAAYILEQTEPHAPGDVVLLTGAGEVFPFFRIHTLLHCMLADFDEVPVVAAYPGSFNGSSFQLFNRLPADNYYRAIDIS</sequence>
<organism evidence="1 2">
    <name type="scientific">Collinsella aerofaciens</name>
    <dbReference type="NCBI Taxonomy" id="74426"/>
    <lineage>
        <taxon>Bacteria</taxon>
        <taxon>Bacillati</taxon>
        <taxon>Actinomycetota</taxon>
        <taxon>Coriobacteriia</taxon>
        <taxon>Coriobacteriales</taxon>
        <taxon>Coriobacteriaceae</taxon>
        <taxon>Collinsella</taxon>
    </lineage>
</organism>
<dbReference type="RefSeq" id="WP_055285844.1">
    <property type="nucleotide sequence ID" value="NZ_CYYP01000004.1"/>
</dbReference>